<dbReference type="STRING" id="29422.Lbru_0215"/>
<dbReference type="RefSeq" id="WP_058440328.1">
    <property type="nucleotide sequence ID" value="NZ_CAAAHU010000001.1"/>
</dbReference>
<dbReference type="PATRIC" id="fig|29422.6.peg.223"/>
<accession>A0A0W0SUC7</accession>
<feature type="transmembrane region" description="Helical" evidence="7">
    <location>
        <begin position="17"/>
        <end position="37"/>
    </location>
</feature>
<gene>
    <name evidence="8" type="ORF">Lbru_0215</name>
</gene>
<evidence type="ECO:0000313" key="9">
    <source>
        <dbReference type="Proteomes" id="UP000054742"/>
    </source>
</evidence>
<reference evidence="8 9" key="1">
    <citation type="submission" date="2015-11" db="EMBL/GenBank/DDBJ databases">
        <title>Genomic analysis of 38 Legionella species identifies large and diverse effector repertoires.</title>
        <authorList>
            <person name="Burstein D."/>
            <person name="Amaro F."/>
            <person name="Zusman T."/>
            <person name="Lifshitz Z."/>
            <person name="Cohen O."/>
            <person name="Gilbert J.A."/>
            <person name="Pupko T."/>
            <person name="Shuman H.A."/>
            <person name="Segal G."/>
        </authorList>
    </citation>
    <scope>NUCLEOTIDE SEQUENCE [LARGE SCALE GENOMIC DNA]</scope>
    <source>
        <strain evidence="8 9">ATCC 43878</strain>
    </source>
</reference>
<dbReference type="InterPro" id="IPR012430">
    <property type="entry name" value="TMEM43_fam"/>
</dbReference>
<evidence type="ECO:0000256" key="4">
    <source>
        <dbReference type="ARBA" id="ARBA00022824"/>
    </source>
</evidence>
<evidence type="ECO:0008006" key="10">
    <source>
        <dbReference type="Google" id="ProtNLM"/>
    </source>
</evidence>
<evidence type="ECO:0000256" key="2">
    <source>
        <dbReference type="ARBA" id="ARBA00004586"/>
    </source>
</evidence>
<dbReference type="Pfam" id="PF07787">
    <property type="entry name" value="TMEM43"/>
    <property type="match status" value="1"/>
</dbReference>
<keyword evidence="9" id="KW-1185">Reference proteome</keyword>
<dbReference type="GO" id="GO:0006629">
    <property type="term" value="P:lipid metabolic process"/>
    <property type="evidence" value="ECO:0007669"/>
    <property type="project" value="TreeGrafter"/>
</dbReference>
<name>A0A0W0SUC7_9GAMM</name>
<evidence type="ECO:0000256" key="7">
    <source>
        <dbReference type="SAM" id="Phobius"/>
    </source>
</evidence>
<dbReference type="GO" id="GO:0071763">
    <property type="term" value="P:nuclear membrane organization"/>
    <property type="evidence" value="ECO:0007669"/>
    <property type="project" value="TreeGrafter"/>
</dbReference>
<dbReference type="GO" id="GO:0012505">
    <property type="term" value="C:endomembrane system"/>
    <property type="evidence" value="ECO:0007669"/>
    <property type="project" value="UniProtKB-SubCell"/>
</dbReference>
<keyword evidence="4" id="KW-0256">Endoplasmic reticulum</keyword>
<feature type="transmembrane region" description="Helical" evidence="7">
    <location>
        <begin position="355"/>
        <end position="372"/>
    </location>
</feature>
<dbReference type="OrthoDB" id="273988at2"/>
<feature type="transmembrane region" description="Helical" evidence="7">
    <location>
        <begin position="320"/>
        <end position="349"/>
    </location>
</feature>
<sequence>MVEEIVTKSWGSRIKDAFVGILVGIVLIGGAIILAFWNERHGLHTTQSLIEAQRVLISVPNSPVDPKNNLHVVYLSGVATTKDILKDPLLGIAENAIGLNRKVEMYQWKQNKETHTESQMGGSEKQVTIYSYKKVWSTNLYDSSGFKEQTGHQNPAMMPIESMHQYAQTVTVGDFLLPESLITQISETQPVDLEKVDKAALQKKIDKPIRYVNNQLYGGQDYQNPQIGDIRITVAATLPQTVSIIGQQTGNTLQEYMAKAGEPVLLLTSGQQSPEQMIQDALTENRFMTWILRAITLLMMISGFSLILRPIVVLADVLPILGSIAGFGTGLVAFICGFALWALITAIAWFAIRPWWSVGLLAVCFAISYFVYKKRKNNQQMAMKPEVGEN</sequence>
<evidence type="ECO:0000256" key="1">
    <source>
        <dbReference type="ARBA" id="ARBA00004127"/>
    </source>
</evidence>
<keyword evidence="6 7" id="KW-0472">Membrane</keyword>
<proteinExistence type="predicted"/>
<evidence type="ECO:0000256" key="6">
    <source>
        <dbReference type="ARBA" id="ARBA00023136"/>
    </source>
</evidence>
<organism evidence="8 9">
    <name type="scientific">Legionella brunensis</name>
    <dbReference type="NCBI Taxonomy" id="29422"/>
    <lineage>
        <taxon>Bacteria</taxon>
        <taxon>Pseudomonadati</taxon>
        <taxon>Pseudomonadota</taxon>
        <taxon>Gammaproteobacteria</taxon>
        <taxon>Legionellales</taxon>
        <taxon>Legionellaceae</taxon>
        <taxon>Legionella</taxon>
    </lineage>
</organism>
<dbReference type="EMBL" id="LNXV01000003">
    <property type="protein sequence ID" value="KTC86986.1"/>
    <property type="molecule type" value="Genomic_DNA"/>
</dbReference>
<comment type="subcellular location">
    <subcellularLocation>
        <location evidence="1">Endomembrane system</location>
        <topology evidence="1">Multi-pass membrane protein</topology>
    </subcellularLocation>
    <subcellularLocation>
        <location evidence="2">Endoplasmic reticulum membrane</location>
    </subcellularLocation>
</comment>
<keyword evidence="5 7" id="KW-1133">Transmembrane helix</keyword>
<evidence type="ECO:0000256" key="3">
    <source>
        <dbReference type="ARBA" id="ARBA00022692"/>
    </source>
</evidence>
<dbReference type="PANTHER" id="PTHR13416:SF2">
    <property type="entry name" value="TRANSMEMBRANE PROTEIN 43"/>
    <property type="match status" value="1"/>
</dbReference>
<dbReference type="Proteomes" id="UP000054742">
    <property type="component" value="Unassembled WGS sequence"/>
</dbReference>
<keyword evidence="3 7" id="KW-0812">Transmembrane</keyword>
<evidence type="ECO:0000313" key="8">
    <source>
        <dbReference type="EMBL" id="KTC86986.1"/>
    </source>
</evidence>
<dbReference type="PANTHER" id="PTHR13416">
    <property type="match status" value="1"/>
</dbReference>
<dbReference type="AlphaFoldDB" id="A0A0W0SUC7"/>
<evidence type="ECO:0000256" key="5">
    <source>
        <dbReference type="ARBA" id="ARBA00022989"/>
    </source>
</evidence>
<protein>
    <recommendedName>
        <fullName evidence="10">Transmembrane protein</fullName>
    </recommendedName>
</protein>
<comment type="caution">
    <text evidence="8">The sequence shown here is derived from an EMBL/GenBank/DDBJ whole genome shotgun (WGS) entry which is preliminary data.</text>
</comment>
<feature type="transmembrane region" description="Helical" evidence="7">
    <location>
        <begin position="287"/>
        <end position="308"/>
    </location>
</feature>